<name>A0AAV0AZU6_PHAPC</name>
<protein>
    <submittedName>
        <fullName evidence="3">Uncharacterized protein</fullName>
    </submittedName>
</protein>
<evidence type="ECO:0000313" key="3">
    <source>
        <dbReference type="EMBL" id="CAH7675019.1"/>
    </source>
</evidence>
<dbReference type="Pfam" id="PF00501">
    <property type="entry name" value="AMP-binding"/>
    <property type="match status" value="1"/>
</dbReference>
<feature type="domain" description="AMP-binding enzyme C-terminal" evidence="2">
    <location>
        <begin position="506"/>
        <end position="587"/>
    </location>
</feature>
<keyword evidence="4" id="KW-1185">Reference proteome</keyword>
<dbReference type="InterPro" id="IPR025110">
    <property type="entry name" value="AMP-bd_C"/>
</dbReference>
<dbReference type="PANTHER" id="PTHR24096">
    <property type="entry name" value="LONG-CHAIN-FATTY-ACID--COA LIGASE"/>
    <property type="match status" value="1"/>
</dbReference>
<proteinExistence type="predicted"/>
<dbReference type="AlphaFoldDB" id="A0AAV0AZU6"/>
<comment type="caution">
    <text evidence="3">The sequence shown here is derived from an EMBL/GenBank/DDBJ whole genome shotgun (WGS) entry which is preliminary data.</text>
</comment>
<dbReference type="PROSITE" id="PS00455">
    <property type="entry name" value="AMP_BINDING"/>
    <property type="match status" value="1"/>
</dbReference>
<dbReference type="Proteomes" id="UP001153365">
    <property type="component" value="Unassembled WGS sequence"/>
</dbReference>
<evidence type="ECO:0000313" key="4">
    <source>
        <dbReference type="Proteomes" id="UP001153365"/>
    </source>
</evidence>
<reference evidence="3" key="1">
    <citation type="submission" date="2022-06" db="EMBL/GenBank/DDBJ databases">
        <authorList>
            <consortium name="SYNGENTA / RWTH Aachen University"/>
        </authorList>
    </citation>
    <scope>NUCLEOTIDE SEQUENCE</scope>
</reference>
<evidence type="ECO:0000259" key="2">
    <source>
        <dbReference type="Pfam" id="PF13193"/>
    </source>
</evidence>
<dbReference type="GO" id="GO:0016405">
    <property type="term" value="F:CoA-ligase activity"/>
    <property type="evidence" value="ECO:0007669"/>
    <property type="project" value="TreeGrafter"/>
</dbReference>
<dbReference type="Pfam" id="PF13193">
    <property type="entry name" value="AMP-binding_C"/>
    <property type="match status" value="1"/>
</dbReference>
<accession>A0AAV0AZU6</accession>
<dbReference type="EMBL" id="CALTRL010002208">
    <property type="protein sequence ID" value="CAH7675019.1"/>
    <property type="molecule type" value="Genomic_DNA"/>
</dbReference>
<evidence type="ECO:0000259" key="1">
    <source>
        <dbReference type="Pfam" id="PF00501"/>
    </source>
</evidence>
<dbReference type="SUPFAM" id="SSF56801">
    <property type="entry name" value="Acetyl-CoA synthetase-like"/>
    <property type="match status" value="1"/>
</dbReference>
<dbReference type="InterPro" id="IPR020845">
    <property type="entry name" value="AMP-binding_CS"/>
</dbReference>
<feature type="domain" description="AMP-dependent synthetase/ligase" evidence="1">
    <location>
        <begin position="62"/>
        <end position="455"/>
    </location>
</feature>
<sequence>MSSNLCYAKFDNESGVFRSSIHPSLHAPTDLTIDQFMFNYSPQRAIKAGNDGEGHFRPDPKNQTWLIDSVTGKSYTSEQCQSRVEELAQSFYHHLKLRQGQIVVIYSPNEIDYPIVIWATLRAGGIVSGANPSYTVQELSYQLTSLAKHFTIAGLVTNPESLRVASKAASSIGLGLDKILLMSSQLSSSRSLSSALDFEKGTKLNTIDEIIERNNSLSLEPINFNQKLRPGENKRKVAFLSFSSGTTGLPKAVCISHHSVISNIIMITKHDDCDFTGQRTLAVLPYYHIFGLVVVLHAGIYRNLTNVVIPKFNFENYLKFIIKYKPSMLHLVPPMVVLLTKSEIDKKVIIEINKTVKNVLSGAAPMKQGLVSGFKERYQNVKLSQGYGMTETSTQVAGTPPMVRLDNQLSSSSAGVLLPNVLIKIISVEDRKKKLGFNEVGEICIKSPSNAMGYLGNSKATAETFGSDGFLLTGDQGYIDQNGWLFVVERLKELIKVKGNQVAPAELEGLLLGHESVNDACVIGIEDDYSGELPRAYIVRSEIGLKEDPLKLEKMIKHFVSESKVRYKWLDGGVEFVDSIPKNPSGKILRRELRKKFRSTEENLLKKNSFTANL</sequence>
<dbReference type="InterPro" id="IPR000873">
    <property type="entry name" value="AMP-dep_synth/lig_dom"/>
</dbReference>
<gene>
    <name evidence="3" type="ORF">PPACK8108_LOCUS9982</name>
</gene>
<dbReference type="Gene3D" id="3.30.300.30">
    <property type="match status" value="1"/>
</dbReference>
<dbReference type="PANTHER" id="PTHR24096:SF422">
    <property type="entry name" value="BCDNA.GH02901"/>
    <property type="match status" value="1"/>
</dbReference>
<dbReference type="InterPro" id="IPR042099">
    <property type="entry name" value="ANL_N_sf"/>
</dbReference>
<dbReference type="Gene3D" id="3.40.50.12780">
    <property type="entry name" value="N-terminal domain of ligase-like"/>
    <property type="match status" value="1"/>
</dbReference>
<dbReference type="InterPro" id="IPR045851">
    <property type="entry name" value="AMP-bd_C_sf"/>
</dbReference>
<organism evidence="3 4">
    <name type="scientific">Phakopsora pachyrhizi</name>
    <name type="common">Asian soybean rust disease fungus</name>
    <dbReference type="NCBI Taxonomy" id="170000"/>
    <lineage>
        <taxon>Eukaryota</taxon>
        <taxon>Fungi</taxon>
        <taxon>Dikarya</taxon>
        <taxon>Basidiomycota</taxon>
        <taxon>Pucciniomycotina</taxon>
        <taxon>Pucciniomycetes</taxon>
        <taxon>Pucciniales</taxon>
        <taxon>Phakopsoraceae</taxon>
        <taxon>Phakopsora</taxon>
    </lineage>
</organism>